<dbReference type="EMBL" id="LBMM01005915">
    <property type="protein sequence ID" value="KMQ91099.1"/>
    <property type="molecule type" value="Genomic_DNA"/>
</dbReference>
<feature type="region of interest" description="Disordered" evidence="1">
    <location>
        <begin position="81"/>
        <end position="136"/>
    </location>
</feature>
<feature type="compositionally biased region" description="Gly residues" evidence="1">
    <location>
        <begin position="81"/>
        <end position="93"/>
    </location>
</feature>
<evidence type="ECO:0000313" key="2">
    <source>
        <dbReference type="EMBL" id="KMQ91099.1"/>
    </source>
</evidence>
<evidence type="ECO:0000256" key="1">
    <source>
        <dbReference type="SAM" id="MobiDB-lite"/>
    </source>
</evidence>
<feature type="compositionally biased region" description="Polar residues" evidence="1">
    <location>
        <begin position="109"/>
        <end position="119"/>
    </location>
</feature>
<accession>A0A0J7KLI6</accession>
<reference evidence="2 3" key="1">
    <citation type="submission" date="2015-04" db="EMBL/GenBank/DDBJ databases">
        <title>Lasius niger genome sequencing.</title>
        <authorList>
            <person name="Konorov E.A."/>
            <person name="Nikitin M.A."/>
            <person name="Kirill M.V."/>
            <person name="Chang P."/>
        </authorList>
    </citation>
    <scope>NUCLEOTIDE SEQUENCE [LARGE SCALE GENOMIC DNA]</scope>
    <source>
        <tissue evidence="2">Whole</tissue>
    </source>
</reference>
<dbReference type="PaxDb" id="67767-A0A0J7KLI6"/>
<gene>
    <name evidence="2" type="ORF">RF55_9076</name>
</gene>
<keyword evidence="3" id="KW-1185">Reference proteome</keyword>
<evidence type="ECO:0000313" key="3">
    <source>
        <dbReference type="Proteomes" id="UP000036403"/>
    </source>
</evidence>
<dbReference type="STRING" id="67767.A0A0J7KLI6"/>
<sequence>MSKLLSAKVRGAARFSPPPSPTPFATGSWLTVGLCVLQQPKPGEPLYAQVNLEKKKKRQYELGVGQGGQVGQVAGGSGGVAISGGGGGGGQGQGQWVPDGVGLIPDGTGTPSVAATVANQVPPPSSTAAAAGDSWV</sequence>
<name>A0A0J7KLI6_LASNI</name>
<organism evidence="2 3">
    <name type="scientific">Lasius niger</name>
    <name type="common">Black garden ant</name>
    <dbReference type="NCBI Taxonomy" id="67767"/>
    <lineage>
        <taxon>Eukaryota</taxon>
        <taxon>Metazoa</taxon>
        <taxon>Ecdysozoa</taxon>
        <taxon>Arthropoda</taxon>
        <taxon>Hexapoda</taxon>
        <taxon>Insecta</taxon>
        <taxon>Pterygota</taxon>
        <taxon>Neoptera</taxon>
        <taxon>Endopterygota</taxon>
        <taxon>Hymenoptera</taxon>
        <taxon>Apocrita</taxon>
        <taxon>Aculeata</taxon>
        <taxon>Formicoidea</taxon>
        <taxon>Formicidae</taxon>
        <taxon>Formicinae</taxon>
        <taxon>Lasius</taxon>
        <taxon>Lasius</taxon>
    </lineage>
</organism>
<protein>
    <submittedName>
        <fullName evidence="2">Catenin delta-2-like protein</fullName>
    </submittedName>
</protein>
<comment type="caution">
    <text evidence="2">The sequence shown here is derived from an EMBL/GenBank/DDBJ whole genome shotgun (WGS) entry which is preliminary data.</text>
</comment>
<dbReference type="AlphaFoldDB" id="A0A0J7KLI6"/>
<dbReference type="Proteomes" id="UP000036403">
    <property type="component" value="Unassembled WGS sequence"/>
</dbReference>
<dbReference type="OrthoDB" id="3245100at2759"/>
<proteinExistence type="predicted"/>